<name>A0ABW4T0G1_9ACTN</name>
<reference evidence="2" key="1">
    <citation type="journal article" date="2019" name="Int. J. Syst. Evol. Microbiol.">
        <title>The Global Catalogue of Microorganisms (GCM) 10K type strain sequencing project: providing services to taxonomists for standard genome sequencing and annotation.</title>
        <authorList>
            <consortium name="The Broad Institute Genomics Platform"/>
            <consortium name="The Broad Institute Genome Sequencing Center for Infectious Disease"/>
            <person name="Wu L."/>
            <person name="Ma J."/>
        </authorList>
    </citation>
    <scope>NUCLEOTIDE SEQUENCE [LARGE SCALE GENOMIC DNA]</scope>
    <source>
        <strain evidence="2">ICMP 6774ER</strain>
    </source>
</reference>
<comment type="caution">
    <text evidence="1">The sequence shown here is derived from an EMBL/GenBank/DDBJ whole genome shotgun (WGS) entry which is preliminary data.</text>
</comment>
<protein>
    <submittedName>
        <fullName evidence="1">Uncharacterized protein</fullName>
    </submittedName>
</protein>
<evidence type="ECO:0000313" key="1">
    <source>
        <dbReference type="EMBL" id="MFD1935372.1"/>
    </source>
</evidence>
<sequence length="131" mass="14011">MAYDILELTANPALALTPTTTVHSGVVRVGHNARIQVWRSNEPATEFGFYPPDVPPLAEGVPAPLIWAEAQVMWFVPGTQSSGHFPIGVERISAAYTPDPRGGPARWLLVSGAAHASAGLRLAYRITVQGQ</sequence>
<proteinExistence type="predicted"/>
<dbReference type="Proteomes" id="UP001597368">
    <property type="component" value="Unassembled WGS sequence"/>
</dbReference>
<gene>
    <name evidence="1" type="ORF">ACFSKW_28240</name>
</gene>
<keyword evidence="2" id="KW-1185">Reference proteome</keyword>
<dbReference type="RefSeq" id="WP_379575489.1">
    <property type="nucleotide sequence ID" value="NZ_JBHUFV010000043.1"/>
</dbReference>
<dbReference type="EMBL" id="JBHUFV010000043">
    <property type="protein sequence ID" value="MFD1935372.1"/>
    <property type="molecule type" value="Genomic_DNA"/>
</dbReference>
<accession>A0ABW4T0G1</accession>
<organism evidence="1 2">
    <name type="scientific">Nonomuraea mangrovi</name>
    <dbReference type="NCBI Taxonomy" id="2316207"/>
    <lineage>
        <taxon>Bacteria</taxon>
        <taxon>Bacillati</taxon>
        <taxon>Actinomycetota</taxon>
        <taxon>Actinomycetes</taxon>
        <taxon>Streptosporangiales</taxon>
        <taxon>Streptosporangiaceae</taxon>
        <taxon>Nonomuraea</taxon>
    </lineage>
</organism>
<evidence type="ECO:0000313" key="2">
    <source>
        <dbReference type="Proteomes" id="UP001597368"/>
    </source>
</evidence>